<sequence>MRFLLLFFSCVFVAGCSSGRAQEILTYSDFMVWVRDFHPVARQAELTLDLGKQELRAARGGFDPMVFGNMDQKHFKGTEYYNTQEAGLFLPTLAGVELQGTVERNTGTFLNSENVVPENGLFAIGAAVNLGKGLFIDQRRASLQQAKIYAMATEIERIQVLNDLYLEAVKAYWKWAGSHANLEVRIEGLKLASIRFEGIKSSFEQGDLPAIDTVEAYTQVLSRTIQLQKAENSFFASTQDLNVFLWDMEQNPIYLDPDVVPQKLEEYFPVGIEKEAYRELVARHPELRLLDYDLDHLEIERRYKAEQLKPTVKLKYNFLTENLGGREGIGFMKNDYKFGVEIASPLFLRKARGGLGLTKTKISMVGNKRDLKSQQLRAKLEQGFNDYQVLNQQISTFRNNISGLERLVEGERVKFELGESSLFLINARETSLFDAILVNNSLFVDKNIAFSKVRTAAGLGFEGL</sequence>
<gene>
    <name evidence="1" type="ORF">QWZ15_11170</name>
</gene>
<organism evidence="1 2">
    <name type="scientific">Cyclobacterium jeungdonense</name>
    <dbReference type="NCBI Taxonomy" id="708087"/>
    <lineage>
        <taxon>Bacteria</taxon>
        <taxon>Pseudomonadati</taxon>
        <taxon>Bacteroidota</taxon>
        <taxon>Cytophagia</taxon>
        <taxon>Cytophagales</taxon>
        <taxon>Cyclobacteriaceae</taxon>
        <taxon>Cyclobacterium</taxon>
    </lineage>
</organism>
<keyword evidence="2" id="KW-1185">Reference proteome</keyword>
<comment type="caution">
    <text evidence="1">The sequence shown here is derived from an EMBL/GenBank/DDBJ whole genome shotgun (WGS) entry which is preliminary data.</text>
</comment>
<dbReference type="PANTHER" id="PTHR30203:SF24">
    <property type="entry name" value="BLR4935 PROTEIN"/>
    <property type="match status" value="1"/>
</dbReference>
<name>A0ABT8C8P0_9BACT</name>
<dbReference type="Proteomes" id="UP001236663">
    <property type="component" value="Unassembled WGS sequence"/>
</dbReference>
<dbReference type="InterPro" id="IPR010131">
    <property type="entry name" value="MdtP/NodT-like"/>
</dbReference>
<dbReference type="PANTHER" id="PTHR30203">
    <property type="entry name" value="OUTER MEMBRANE CATION EFFLUX PROTEIN"/>
    <property type="match status" value="1"/>
</dbReference>
<reference evidence="2" key="1">
    <citation type="journal article" date="2019" name="Int. J. Syst. Evol. Microbiol.">
        <title>The Global Catalogue of Microorganisms (GCM) 10K type strain sequencing project: providing services to taxonomists for standard genome sequencing and annotation.</title>
        <authorList>
            <consortium name="The Broad Institute Genomics Platform"/>
            <consortium name="The Broad Institute Genome Sequencing Center for Infectious Disease"/>
            <person name="Wu L."/>
            <person name="Ma J."/>
        </authorList>
    </citation>
    <scope>NUCLEOTIDE SEQUENCE [LARGE SCALE GENOMIC DNA]</scope>
    <source>
        <strain evidence="2">CECT 7706</strain>
    </source>
</reference>
<protein>
    <submittedName>
        <fullName evidence="1">TolC family protein</fullName>
    </submittedName>
</protein>
<dbReference type="Gene3D" id="1.20.1600.10">
    <property type="entry name" value="Outer membrane efflux proteins (OEP)"/>
    <property type="match status" value="1"/>
</dbReference>
<accession>A0ABT8C8P0</accession>
<evidence type="ECO:0000313" key="2">
    <source>
        <dbReference type="Proteomes" id="UP001236663"/>
    </source>
</evidence>
<evidence type="ECO:0000313" key="1">
    <source>
        <dbReference type="EMBL" id="MDN3688394.1"/>
    </source>
</evidence>
<proteinExistence type="predicted"/>
<dbReference type="RefSeq" id="WP_163385968.1">
    <property type="nucleotide sequence ID" value="NZ_JAUFQS010000009.1"/>
</dbReference>
<dbReference type="EMBL" id="JAUFQS010000009">
    <property type="protein sequence ID" value="MDN3688394.1"/>
    <property type="molecule type" value="Genomic_DNA"/>
</dbReference>
<dbReference type="SUPFAM" id="SSF56954">
    <property type="entry name" value="Outer membrane efflux proteins (OEP)"/>
    <property type="match status" value="1"/>
</dbReference>
<dbReference type="PROSITE" id="PS51257">
    <property type="entry name" value="PROKAR_LIPOPROTEIN"/>
    <property type="match status" value="1"/>
</dbReference>